<feature type="binding site" evidence="9">
    <location>
        <position position="99"/>
    </location>
    <ligand>
        <name>Zn(2+)</name>
        <dbReference type="ChEBI" id="CHEBI:29105"/>
        <label>2</label>
    </ligand>
</feature>
<dbReference type="InterPro" id="IPR019761">
    <property type="entry name" value="DNA-dir_RNA_pol-M_15_CS"/>
</dbReference>
<dbReference type="SMART" id="SM00440">
    <property type="entry name" value="ZnF_C2C2"/>
    <property type="match status" value="1"/>
</dbReference>
<dbReference type="PANTHER" id="PTHR11239:SF12">
    <property type="entry name" value="DNA-DIRECTED RNA POLYMERASE III SUBUNIT RPC10"/>
    <property type="match status" value="1"/>
</dbReference>
<evidence type="ECO:0000256" key="6">
    <source>
        <dbReference type="ARBA" id="ARBA00023163"/>
    </source>
</evidence>
<evidence type="ECO:0000256" key="10">
    <source>
        <dbReference type="PIRSR" id="PIRSR005586-2"/>
    </source>
</evidence>
<dbReference type="PANTHER" id="PTHR11239">
    <property type="entry name" value="DNA-DIRECTED RNA POLYMERASE"/>
    <property type="match status" value="1"/>
</dbReference>
<dbReference type="GO" id="GO:0003899">
    <property type="term" value="F:DNA-directed RNA polymerase activity"/>
    <property type="evidence" value="ECO:0007669"/>
    <property type="project" value="InterPro"/>
</dbReference>
<dbReference type="SMART" id="SM00661">
    <property type="entry name" value="RPOL9"/>
    <property type="match status" value="1"/>
</dbReference>
<feature type="binding site" evidence="9">
    <location>
        <position position="26"/>
    </location>
    <ligand>
        <name>Zn(2+)</name>
        <dbReference type="ChEBI" id="CHEBI:29105"/>
        <label>1</label>
    </ligand>
</feature>
<evidence type="ECO:0000256" key="4">
    <source>
        <dbReference type="ARBA" id="ARBA00022771"/>
    </source>
</evidence>
<evidence type="ECO:0000256" key="5">
    <source>
        <dbReference type="ARBA" id="ARBA00022833"/>
    </source>
</evidence>
<dbReference type="Pfam" id="PF02150">
    <property type="entry name" value="Zn_ribbon_RPB9"/>
    <property type="match status" value="1"/>
</dbReference>
<accession>A0A8T1R9Y4</accession>
<feature type="zinc finger region" description="C4-type" evidence="10">
    <location>
        <begin position="4"/>
        <end position="29"/>
    </location>
</feature>
<feature type="binding site" evidence="9">
    <location>
        <position position="71"/>
    </location>
    <ligand>
        <name>Zn(2+)</name>
        <dbReference type="ChEBI" id="CHEBI:29105"/>
        <label>2</label>
    </ligand>
</feature>
<feature type="binding site" evidence="9">
    <location>
        <position position="74"/>
    </location>
    <ligand>
        <name>Zn(2+)</name>
        <dbReference type="ChEBI" id="CHEBI:29105"/>
        <label>2</label>
    </ligand>
</feature>
<keyword evidence="15" id="KW-1185">Reference proteome</keyword>
<keyword evidence="7 8" id="KW-0539">Nucleus</keyword>
<sequence>MEFCPTCGNMLQYELPHMGRPSRFFCPTCPYVCHIETKVKIKKKQRLVKKELEPVITEDDMKNASHTDATCPRCGHGRAAYVQFQTRSADEPATTFYTCLNETCRNKWRDD</sequence>
<dbReference type="SUPFAM" id="SSF57783">
    <property type="entry name" value="Zinc beta-ribbon"/>
    <property type="match status" value="1"/>
</dbReference>
<dbReference type="InterPro" id="IPR034014">
    <property type="entry name" value="Zn_ribbon_RPC11_C"/>
</dbReference>
<dbReference type="InterPro" id="IPR012164">
    <property type="entry name" value="Rpa12/Rpb9/Rpc10/TFS"/>
</dbReference>
<feature type="binding site" evidence="9">
    <location>
        <position position="4"/>
    </location>
    <ligand>
        <name>Zn(2+)</name>
        <dbReference type="ChEBI" id="CHEBI:29105"/>
        <label>1</label>
    </ligand>
</feature>
<evidence type="ECO:0000256" key="7">
    <source>
        <dbReference type="ARBA" id="ARBA00023242"/>
    </source>
</evidence>
<comment type="similarity">
    <text evidence="8 11">Belongs to the archaeal rpoM/eukaryotic RPA12/RPB9/RPC11 RNA polymerase family.</text>
</comment>
<keyword evidence="6 8" id="KW-0804">Transcription</keyword>
<dbReference type="EMBL" id="CM031826">
    <property type="protein sequence ID" value="KAG6725660.1"/>
    <property type="molecule type" value="Genomic_DNA"/>
</dbReference>
<feature type="binding site" evidence="9">
    <location>
        <position position="7"/>
    </location>
    <ligand>
        <name>Zn(2+)</name>
        <dbReference type="ChEBI" id="CHEBI:29105"/>
        <label>1</label>
    </ligand>
</feature>
<feature type="binding site" evidence="9">
    <location>
        <position position="29"/>
    </location>
    <ligand>
        <name>Zn(2+)</name>
        <dbReference type="ChEBI" id="CHEBI:29105"/>
        <label>1</label>
    </ligand>
</feature>
<organism evidence="13 15">
    <name type="scientific">Carya illinoinensis</name>
    <name type="common">Pecan</name>
    <dbReference type="NCBI Taxonomy" id="32201"/>
    <lineage>
        <taxon>Eukaryota</taxon>
        <taxon>Viridiplantae</taxon>
        <taxon>Streptophyta</taxon>
        <taxon>Embryophyta</taxon>
        <taxon>Tracheophyta</taxon>
        <taxon>Spermatophyta</taxon>
        <taxon>Magnoliopsida</taxon>
        <taxon>eudicotyledons</taxon>
        <taxon>Gunneridae</taxon>
        <taxon>Pentapetalae</taxon>
        <taxon>rosids</taxon>
        <taxon>fabids</taxon>
        <taxon>Fagales</taxon>
        <taxon>Juglandaceae</taxon>
        <taxon>Carya</taxon>
    </lineage>
</organism>
<dbReference type="EMBL" id="CM031810">
    <property type="protein sequence ID" value="KAG6663707.1"/>
    <property type="molecule type" value="Genomic_DNA"/>
</dbReference>
<keyword evidence="5 9" id="KW-0862">Zinc</keyword>
<dbReference type="AlphaFoldDB" id="A0A8T1R9Y4"/>
<evidence type="ECO:0000256" key="8">
    <source>
        <dbReference type="PIRNR" id="PIRNR005586"/>
    </source>
</evidence>
<dbReference type="GO" id="GO:0008270">
    <property type="term" value="F:zinc ion binding"/>
    <property type="evidence" value="ECO:0007669"/>
    <property type="project" value="UniProtKB-KW"/>
</dbReference>
<dbReference type="GO" id="GO:0003676">
    <property type="term" value="F:nucleic acid binding"/>
    <property type="evidence" value="ECO:0007669"/>
    <property type="project" value="InterPro"/>
</dbReference>
<keyword evidence="3 9" id="KW-0479">Metal-binding</keyword>
<feature type="domain" description="TFIIS-type" evidence="12">
    <location>
        <begin position="67"/>
        <end position="109"/>
    </location>
</feature>
<evidence type="ECO:0000256" key="2">
    <source>
        <dbReference type="ARBA" id="ARBA00022478"/>
    </source>
</evidence>
<dbReference type="GO" id="GO:0005666">
    <property type="term" value="C:RNA polymerase III complex"/>
    <property type="evidence" value="ECO:0007669"/>
    <property type="project" value="TreeGrafter"/>
</dbReference>
<gene>
    <name evidence="13" type="ORF">CIPAW_02G042300</name>
    <name evidence="14" type="ORF">I3842_02G042700</name>
</gene>
<evidence type="ECO:0000313" key="14">
    <source>
        <dbReference type="EMBL" id="KAG6725660.1"/>
    </source>
</evidence>
<dbReference type="Gene3D" id="2.20.25.10">
    <property type="match status" value="1"/>
</dbReference>
<evidence type="ECO:0000256" key="9">
    <source>
        <dbReference type="PIRSR" id="PIRSR005586-1"/>
    </source>
</evidence>
<dbReference type="Proteomes" id="UP000811246">
    <property type="component" value="Chromosome 2"/>
</dbReference>
<comment type="subcellular location">
    <subcellularLocation>
        <location evidence="1 8">Nucleus</location>
    </subcellularLocation>
</comment>
<dbReference type="Pfam" id="PF01096">
    <property type="entry name" value="Zn_ribbon_TFIIS"/>
    <property type="match status" value="1"/>
</dbReference>
<dbReference type="PIRSF" id="PIRSF005586">
    <property type="entry name" value="RNApol_RpoM"/>
    <property type="match status" value="1"/>
</dbReference>
<dbReference type="InterPro" id="IPR001222">
    <property type="entry name" value="Znf_TFIIS"/>
</dbReference>
<feature type="binding site" evidence="9">
    <location>
        <position position="104"/>
    </location>
    <ligand>
        <name>Zn(2+)</name>
        <dbReference type="ChEBI" id="CHEBI:29105"/>
        <label>2</label>
    </ligand>
</feature>
<reference evidence="14" key="2">
    <citation type="submission" date="2021-01" db="EMBL/GenBank/DDBJ databases">
        <authorList>
            <person name="Lovell J.T."/>
            <person name="Bentley N."/>
            <person name="Bhattarai G."/>
            <person name="Jenkins J.W."/>
            <person name="Sreedasyam A."/>
            <person name="Alarcon Y."/>
            <person name="Bock C."/>
            <person name="Boston L."/>
            <person name="Carlson J."/>
            <person name="Cervantes K."/>
            <person name="Clermont K."/>
            <person name="Krom N."/>
            <person name="Kubenka K."/>
            <person name="Mamidi S."/>
            <person name="Mattison C."/>
            <person name="Monteros M."/>
            <person name="Pisani C."/>
            <person name="Plott C."/>
            <person name="Rajasekar S."/>
            <person name="Rhein H.S."/>
            <person name="Rohla C."/>
            <person name="Song M."/>
            <person name="Hilaire R.S."/>
            <person name="Shu S."/>
            <person name="Wells L."/>
            <person name="Wang X."/>
            <person name="Webber J."/>
            <person name="Heerema R.J."/>
            <person name="Klein P."/>
            <person name="Conner P."/>
            <person name="Grauke L."/>
            <person name="Grimwood J."/>
            <person name="Schmutz J."/>
            <person name="Randall J.J."/>
        </authorList>
    </citation>
    <scope>NUCLEOTIDE SEQUENCE</scope>
    <source>
        <tissue evidence="14">Leaf</tissue>
    </source>
</reference>
<protein>
    <recommendedName>
        <fullName evidence="8">DNA-directed RNA polymerase subunit</fullName>
    </recommendedName>
</protein>
<evidence type="ECO:0000313" key="13">
    <source>
        <dbReference type="EMBL" id="KAG6663707.1"/>
    </source>
</evidence>
<dbReference type="Proteomes" id="UP000811609">
    <property type="component" value="Chromosome 2"/>
</dbReference>
<dbReference type="PROSITE" id="PS01030">
    <property type="entry name" value="RNA_POL_M_15KD"/>
    <property type="match status" value="1"/>
</dbReference>
<dbReference type="CDD" id="cd10509">
    <property type="entry name" value="Zn-ribbon_RPC11"/>
    <property type="match status" value="1"/>
</dbReference>
<keyword evidence="2 8" id="KW-0240">DNA-directed RNA polymerase</keyword>
<dbReference type="InterPro" id="IPR001529">
    <property type="entry name" value="Zn_ribbon_RPB9"/>
</dbReference>
<evidence type="ECO:0000313" key="15">
    <source>
        <dbReference type="Proteomes" id="UP000811609"/>
    </source>
</evidence>
<comment type="function">
    <text evidence="8">DNA-dependent RNA polymerase catalyzes the transcription of DNA into RNA using the four ribonucleoside triphosphates as substrates.</text>
</comment>
<dbReference type="PROSITE" id="PS51133">
    <property type="entry name" value="ZF_TFIIS_2"/>
    <property type="match status" value="1"/>
</dbReference>
<name>A0A8T1R9Y4_CARIL</name>
<reference evidence="13" key="1">
    <citation type="submission" date="2020-12" db="EMBL/GenBank/DDBJ databases">
        <title>WGS assembly of Carya illinoinensis cv. Pawnee.</title>
        <authorList>
            <person name="Platts A."/>
            <person name="Shu S."/>
            <person name="Wright S."/>
            <person name="Barry K."/>
            <person name="Edger P."/>
            <person name="Pires J.C."/>
            <person name="Schmutz J."/>
        </authorList>
    </citation>
    <scope>NUCLEOTIDE SEQUENCE</scope>
    <source>
        <tissue evidence="13">Leaf</tissue>
    </source>
</reference>
<evidence type="ECO:0000256" key="3">
    <source>
        <dbReference type="ARBA" id="ARBA00022723"/>
    </source>
</evidence>
<comment type="caution">
    <text evidence="13">The sequence shown here is derived from an EMBL/GenBank/DDBJ whole genome shotgun (WGS) entry which is preliminary data.</text>
</comment>
<keyword evidence="4 10" id="KW-0863">Zinc-finger</keyword>
<evidence type="ECO:0000256" key="1">
    <source>
        <dbReference type="ARBA" id="ARBA00004123"/>
    </source>
</evidence>
<evidence type="ECO:0000259" key="12">
    <source>
        <dbReference type="PROSITE" id="PS51133"/>
    </source>
</evidence>
<evidence type="ECO:0000256" key="11">
    <source>
        <dbReference type="RuleBase" id="RU003474"/>
    </source>
</evidence>
<proteinExistence type="inferred from homology"/>
<dbReference type="GO" id="GO:0006386">
    <property type="term" value="P:termination of RNA polymerase III transcription"/>
    <property type="evidence" value="ECO:0007669"/>
    <property type="project" value="TreeGrafter"/>
</dbReference>